<dbReference type="InterPro" id="IPR017850">
    <property type="entry name" value="Alkaline_phosphatase_core_sf"/>
</dbReference>
<comment type="caution">
    <text evidence="2">The sequence shown here is derived from an EMBL/GenBank/DDBJ whole genome shotgun (WGS) entry which is preliminary data.</text>
</comment>
<protein>
    <submittedName>
        <fullName evidence="2">Alkaline phosphatase</fullName>
    </submittedName>
</protein>
<reference evidence="3" key="1">
    <citation type="submission" date="2017-04" db="EMBL/GenBank/DDBJ databases">
        <title>Function of individual gut microbiota members based on whole genome sequencing of pure cultures obtained from chicken caecum.</title>
        <authorList>
            <person name="Medvecky M."/>
            <person name="Cejkova D."/>
            <person name="Polansky O."/>
            <person name="Karasova D."/>
            <person name="Kubasova T."/>
            <person name="Cizek A."/>
            <person name="Rychlik I."/>
        </authorList>
    </citation>
    <scope>NUCLEOTIDE SEQUENCE [LARGE SCALE GENOMIC DNA]</scope>
    <source>
        <strain evidence="3">An43</strain>
    </source>
</reference>
<dbReference type="Gene3D" id="3.30.1360.150">
    <property type="match status" value="1"/>
</dbReference>
<dbReference type="PIRSF" id="PIRSF031924">
    <property type="entry name" value="Pi-irrepressible_AP"/>
    <property type="match status" value="1"/>
</dbReference>
<dbReference type="InterPro" id="IPR026263">
    <property type="entry name" value="Alkaline_phosphatase_prok"/>
</dbReference>
<dbReference type="SUPFAM" id="SSF53649">
    <property type="entry name" value="Alkaline phosphatase-like"/>
    <property type="match status" value="1"/>
</dbReference>
<name>A0A1Y3Z916_9BACE</name>
<evidence type="ECO:0000313" key="3">
    <source>
        <dbReference type="Proteomes" id="UP000195386"/>
    </source>
</evidence>
<dbReference type="RefSeq" id="WP_087425159.1">
    <property type="nucleotide sequence ID" value="NZ_CATZGC010000014.1"/>
</dbReference>
<dbReference type="InterPro" id="IPR002591">
    <property type="entry name" value="Phosphodiest/P_Trfase"/>
</dbReference>
<feature type="signal peptide" evidence="1">
    <location>
        <begin position="1"/>
        <end position="19"/>
    </location>
</feature>
<keyword evidence="1" id="KW-0732">Signal</keyword>
<accession>A0A1Y3Z916</accession>
<sequence length="522" mass="59122">MKKGLITSILALTFGSLQAQPLPPSPKLVVTLTIDQLRTDYMEAFSSLYGERGFKRLLREGKVFRQAEYSFNVTDRASAIAAFYTGTTPSMNGIIAERWFEPKTLRPRNCVDDSAFMGNYTDQNTAPTQLLTSTFADELKIATKNAALVYSIAPFRDAAVLSAGHSGNGAFWLNHKTGKWCGTTYYGEYPWWLSQYNDGQSPDFRIKEMEWNPLHPVTSYTFLPEWRTIPFKYKFETEKDNKYRRLITSPLINDEVNRVAEDLLDKSNIGKDEITDLLAITYYAGNYNHRSTQECAMEMQDTYARLDQSIAHLLDMLERKVGLQNVLLCIASTGYTDPDGADIGIYRIPGGEFYLNRCATLLNMYLMATYGEGQYVEGYYNQQIYLNHKLIEEKQLNLADMQQKSAEFLVQFSGVNKVYSAYHLLLGSWSPQIERIRNGFHRHRSGDLIIEVLPGWTVMQENSNDNRVVRAAAIPAPLILLGKGIKPEIIRMPVAVDRVAPTLSSAMRIRAPNACTATPLNY</sequence>
<dbReference type="EMBL" id="NFII01000001">
    <property type="protein sequence ID" value="OUO03061.1"/>
    <property type="molecule type" value="Genomic_DNA"/>
</dbReference>
<dbReference type="Proteomes" id="UP000195386">
    <property type="component" value="Unassembled WGS sequence"/>
</dbReference>
<feature type="chain" id="PRO_5013232069" evidence="1">
    <location>
        <begin position="20"/>
        <end position="522"/>
    </location>
</feature>
<proteinExistence type="predicted"/>
<evidence type="ECO:0000313" key="2">
    <source>
        <dbReference type="EMBL" id="OUO03061.1"/>
    </source>
</evidence>
<organism evidence="2 3">
    <name type="scientific">Bacteroides clarus</name>
    <dbReference type="NCBI Taxonomy" id="626929"/>
    <lineage>
        <taxon>Bacteria</taxon>
        <taxon>Pseudomonadati</taxon>
        <taxon>Bacteroidota</taxon>
        <taxon>Bacteroidia</taxon>
        <taxon>Bacteroidales</taxon>
        <taxon>Bacteroidaceae</taxon>
        <taxon>Bacteroides</taxon>
    </lineage>
</organism>
<evidence type="ECO:0000256" key="1">
    <source>
        <dbReference type="SAM" id="SignalP"/>
    </source>
</evidence>
<dbReference type="Gene3D" id="3.40.720.10">
    <property type="entry name" value="Alkaline Phosphatase, subunit A"/>
    <property type="match status" value="1"/>
</dbReference>
<dbReference type="CDD" id="cd16016">
    <property type="entry name" value="AP-SPAP"/>
    <property type="match status" value="1"/>
</dbReference>
<gene>
    <name evidence="2" type="ORF">B5F97_01160</name>
</gene>
<dbReference type="GO" id="GO:0004035">
    <property type="term" value="F:alkaline phosphatase activity"/>
    <property type="evidence" value="ECO:0007669"/>
    <property type="project" value="InterPro"/>
</dbReference>
<dbReference type="Pfam" id="PF01663">
    <property type="entry name" value="Phosphodiest"/>
    <property type="match status" value="1"/>
</dbReference>
<dbReference type="AlphaFoldDB" id="A0A1Y3Z916"/>